<gene>
    <name evidence="9" type="ORF">Q9L42_005085</name>
</gene>
<feature type="transmembrane region" description="Helical" evidence="7">
    <location>
        <begin position="366"/>
        <end position="383"/>
    </location>
</feature>
<comment type="similarity">
    <text evidence="2">Belongs to the major facilitator superfamily. Nitrate/nitrite porter (TC 2.A.1.8) family.</text>
</comment>
<evidence type="ECO:0000256" key="6">
    <source>
        <dbReference type="ARBA" id="ARBA00023136"/>
    </source>
</evidence>
<evidence type="ECO:0000256" key="5">
    <source>
        <dbReference type="ARBA" id="ARBA00023063"/>
    </source>
</evidence>
<name>A0AAU7NY60_9GAMM</name>
<dbReference type="GO" id="GO:0042128">
    <property type="term" value="P:nitrate assimilation"/>
    <property type="evidence" value="ECO:0007669"/>
    <property type="project" value="UniProtKB-KW"/>
</dbReference>
<feature type="transmembrane region" description="Helical" evidence="7">
    <location>
        <begin position="107"/>
        <end position="132"/>
    </location>
</feature>
<comment type="subcellular location">
    <subcellularLocation>
        <location evidence="1">Membrane</location>
        <topology evidence="1">Multi-pass membrane protein</topology>
    </subcellularLocation>
</comment>
<dbReference type="PROSITE" id="PS50850">
    <property type="entry name" value="MFS"/>
    <property type="match status" value="1"/>
</dbReference>
<dbReference type="EMBL" id="CP157743">
    <property type="protein sequence ID" value="XBS21501.1"/>
    <property type="molecule type" value="Genomic_DNA"/>
</dbReference>
<feature type="transmembrane region" description="Helical" evidence="7">
    <location>
        <begin position="389"/>
        <end position="413"/>
    </location>
</feature>
<feature type="transmembrane region" description="Helical" evidence="7">
    <location>
        <begin position="295"/>
        <end position="320"/>
    </location>
</feature>
<proteinExistence type="inferred from homology"/>
<dbReference type="KEGG" id="mech:Q9L42_005085"/>
<evidence type="ECO:0000259" key="8">
    <source>
        <dbReference type="PROSITE" id="PS50850"/>
    </source>
</evidence>
<dbReference type="Gene3D" id="1.20.1250.20">
    <property type="entry name" value="MFS general substrate transporter like domains"/>
    <property type="match status" value="2"/>
</dbReference>
<feature type="transmembrane region" description="Helical" evidence="7">
    <location>
        <begin position="55"/>
        <end position="75"/>
    </location>
</feature>
<organism evidence="9 10">
    <name type="scientific">Methylomarinum roseum</name>
    <dbReference type="NCBI Taxonomy" id="3067653"/>
    <lineage>
        <taxon>Bacteria</taxon>
        <taxon>Pseudomonadati</taxon>
        <taxon>Pseudomonadota</taxon>
        <taxon>Gammaproteobacteria</taxon>
        <taxon>Methylococcales</taxon>
        <taxon>Methylococcaceae</taxon>
        <taxon>Methylomarinum</taxon>
    </lineage>
</organism>
<keyword evidence="6 7" id="KW-0472">Membrane</keyword>
<dbReference type="SUPFAM" id="SSF103473">
    <property type="entry name" value="MFS general substrate transporter"/>
    <property type="match status" value="1"/>
</dbReference>
<evidence type="ECO:0000256" key="2">
    <source>
        <dbReference type="ARBA" id="ARBA00008432"/>
    </source>
</evidence>
<evidence type="ECO:0000256" key="7">
    <source>
        <dbReference type="SAM" id="Phobius"/>
    </source>
</evidence>
<dbReference type="InterPro" id="IPR020846">
    <property type="entry name" value="MFS_dom"/>
</dbReference>
<feature type="domain" description="Major facilitator superfamily (MFS) profile" evidence="8">
    <location>
        <begin position="1"/>
        <end position="475"/>
    </location>
</feature>
<feature type="transmembrane region" description="Helical" evidence="7">
    <location>
        <begin position="251"/>
        <end position="270"/>
    </location>
</feature>
<dbReference type="RefSeq" id="WP_349432155.1">
    <property type="nucleotide sequence ID" value="NZ_CP157743.1"/>
</dbReference>
<feature type="transmembrane region" description="Helical" evidence="7">
    <location>
        <begin position="82"/>
        <end position="101"/>
    </location>
</feature>
<dbReference type="InterPro" id="IPR044772">
    <property type="entry name" value="NO3_transporter"/>
</dbReference>
<keyword evidence="5" id="KW-0534">Nitrate assimilation</keyword>
<feature type="transmembrane region" description="Helical" evidence="7">
    <location>
        <begin position="21"/>
        <end position="43"/>
    </location>
</feature>
<reference evidence="9 10" key="1">
    <citation type="journal article" date="2024" name="Microbiology">
        <title>Methylomarinum rosea sp. nov., a novel halophilic methanotrophic bacterium from the hypersaline Lake Elton.</title>
        <authorList>
            <person name="Suleimanov R.Z."/>
            <person name="Oshkin I.Y."/>
            <person name="Danilova O.V."/>
            <person name="Suzina N.E."/>
            <person name="Dedysh S.N."/>
        </authorList>
    </citation>
    <scope>NUCLEOTIDE SEQUENCE [LARGE SCALE GENOMIC DNA]</scope>
    <source>
        <strain evidence="9 10">Ch1-1</strain>
    </source>
</reference>
<dbReference type="GO" id="GO:0016020">
    <property type="term" value="C:membrane"/>
    <property type="evidence" value="ECO:0007669"/>
    <property type="project" value="UniProtKB-SubCell"/>
</dbReference>
<feature type="transmembrane region" description="Helical" evidence="7">
    <location>
        <begin position="452"/>
        <end position="471"/>
    </location>
</feature>
<feature type="transmembrane region" description="Helical" evidence="7">
    <location>
        <begin position="425"/>
        <end position="446"/>
    </location>
</feature>
<evidence type="ECO:0000256" key="4">
    <source>
        <dbReference type="ARBA" id="ARBA00022989"/>
    </source>
</evidence>
<evidence type="ECO:0000256" key="3">
    <source>
        <dbReference type="ARBA" id="ARBA00022692"/>
    </source>
</evidence>
<evidence type="ECO:0000256" key="1">
    <source>
        <dbReference type="ARBA" id="ARBA00004141"/>
    </source>
</evidence>
<accession>A0AAU7NY60</accession>
<feature type="transmembrane region" description="Helical" evidence="7">
    <location>
        <begin position="172"/>
        <end position="192"/>
    </location>
</feature>
<keyword evidence="10" id="KW-1185">Reference proteome</keyword>
<dbReference type="PANTHER" id="PTHR23515">
    <property type="entry name" value="HIGH-AFFINITY NITRATE TRANSPORTER 2.3"/>
    <property type="match status" value="1"/>
</dbReference>
<keyword evidence="3 7" id="KW-0812">Transmembrane</keyword>
<feature type="transmembrane region" description="Helical" evidence="7">
    <location>
        <begin position="144"/>
        <end position="166"/>
    </location>
</feature>
<dbReference type="AlphaFoldDB" id="A0AAU7NY60"/>
<dbReference type="InterPro" id="IPR011701">
    <property type="entry name" value="MFS"/>
</dbReference>
<dbReference type="GO" id="GO:0015112">
    <property type="term" value="F:nitrate transmembrane transporter activity"/>
    <property type="evidence" value="ECO:0007669"/>
    <property type="project" value="InterPro"/>
</dbReference>
<evidence type="ECO:0000313" key="9">
    <source>
        <dbReference type="EMBL" id="XBS21501.1"/>
    </source>
</evidence>
<protein>
    <submittedName>
        <fullName evidence="9">MFS transporter</fullName>
    </submittedName>
</protein>
<dbReference type="Pfam" id="PF07690">
    <property type="entry name" value="MFS_1"/>
    <property type="match status" value="1"/>
</dbReference>
<keyword evidence="4 7" id="KW-1133">Transmembrane helix</keyword>
<dbReference type="Proteomes" id="UP001225378">
    <property type="component" value="Chromosome"/>
</dbReference>
<evidence type="ECO:0000313" key="10">
    <source>
        <dbReference type="Proteomes" id="UP001225378"/>
    </source>
</evidence>
<feature type="transmembrane region" description="Helical" evidence="7">
    <location>
        <begin position="220"/>
        <end position="239"/>
    </location>
</feature>
<sequence length="492" mass="53731">MSAIKFNLFSLSGKMKVLHMSWMAFLISFIVWFNHAPLMLMIQQEIGLSAQEINIILLLNVALTIPARLLVGVLVDRYGARISYSVLLALCSLPCFMFALADSFAQLAWARFLLGGIGAGFVIGIRIIGDWFPSRQMGTAEGIYAGWGNCGSAVAAMLLPGAALYFGDENGWRYAIALTGLLSLCFAAIYYCNVKNLPDCAHCLRRGPTTILEVSSIRDLFLYILAIVPLYGALSLLVWKLSRPEMALLSGYWILVINLLIWSVFFYHAYKVIDLNAERLSQPVAIVHRYQVSQVLVLGLLYLVTFGSKLAVVSMLPIFFYQTFNASQQVTLVEAGMLAACFVLLNLIARPAGGWVSDRFGRKPTLYVYCAGLTISYVLMAQISPQWPIALAVSVTLICSIFLQGAEGAVFAVVPLVKRSMTGQIAGVVGAYGNAGAIFFLVALTFVPASVFFLILALCCLLSLTTILFLNEPKSVITEIMPDGSLAVIELD</sequence>
<dbReference type="InterPro" id="IPR036259">
    <property type="entry name" value="MFS_trans_sf"/>
</dbReference>